<evidence type="ECO:0000256" key="3">
    <source>
        <dbReference type="ARBA" id="ARBA00022525"/>
    </source>
</evidence>
<protein>
    <submittedName>
        <fullName evidence="6">Protein yellow</fullName>
    </submittedName>
</protein>
<evidence type="ECO:0000256" key="4">
    <source>
        <dbReference type="ARBA" id="ARBA00022729"/>
    </source>
</evidence>
<dbReference type="OrthoDB" id="7776143at2759"/>
<keyword evidence="3" id="KW-0964">Secreted</keyword>
<comment type="subcellular location">
    <subcellularLocation>
        <location evidence="1">Secreted</location>
    </subcellularLocation>
</comment>
<dbReference type="STRING" id="224129.A0A1W4XQF2"/>
<proteinExistence type="inferred from homology"/>
<dbReference type="Gene3D" id="2.120.10.30">
    <property type="entry name" value="TolB, C-terminal domain"/>
    <property type="match status" value="1"/>
</dbReference>
<evidence type="ECO:0000256" key="2">
    <source>
        <dbReference type="ARBA" id="ARBA00009127"/>
    </source>
</evidence>
<dbReference type="GO" id="GO:0005576">
    <property type="term" value="C:extracellular region"/>
    <property type="evidence" value="ECO:0007669"/>
    <property type="project" value="UniProtKB-SubCell"/>
</dbReference>
<dbReference type="InParanoid" id="A0A1W4XQF2"/>
<keyword evidence="5" id="KW-1185">Reference proteome</keyword>
<sequence length="326" mass="36347">MANILEPEYQNSVPPSIIVFDLNDDSIVRRYELPQDQFVQNKSLFANIAIEDNDCSRIFAYLADISSPGLVVYSWKDNDSWLVNHNYFNIDPLAGEFNVSGIVFHWSDGIFGMGLSEIKPDGSSDLYFHPMTSTDEFVVSTKFLKDKALSQKSNGEFRHLGSRGPKGQSSVSFLDKKTGVLFYALINLNAIACWKTTNPRYTMQSQGRVYMSNVTMVFPSDIKVDSDDNMWVLSNRLPTFMYKGFNASEVNFRLLTAPVKDAINGTACDAKGIVTPEMKAKMKNHLDSINPPKSTPKAGQSGSEGINSRLNAVLILLAVLNLLMMH</sequence>
<gene>
    <name evidence="6" type="primary">LOC108743638</name>
</gene>
<organism evidence="5 6">
    <name type="scientific">Agrilus planipennis</name>
    <name type="common">Emerald ash borer</name>
    <name type="synonym">Agrilus marcopoli</name>
    <dbReference type="NCBI Taxonomy" id="224129"/>
    <lineage>
        <taxon>Eukaryota</taxon>
        <taxon>Metazoa</taxon>
        <taxon>Ecdysozoa</taxon>
        <taxon>Arthropoda</taxon>
        <taxon>Hexapoda</taxon>
        <taxon>Insecta</taxon>
        <taxon>Pterygota</taxon>
        <taxon>Neoptera</taxon>
        <taxon>Endopterygota</taxon>
        <taxon>Coleoptera</taxon>
        <taxon>Polyphaga</taxon>
        <taxon>Elateriformia</taxon>
        <taxon>Buprestoidea</taxon>
        <taxon>Buprestidae</taxon>
        <taxon>Agrilinae</taxon>
        <taxon>Agrilus</taxon>
    </lineage>
</organism>
<keyword evidence="4" id="KW-0732">Signal</keyword>
<accession>A0A1W4XQF2</accession>
<dbReference type="InterPro" id="IPR011042">
    <property type="entry name" value="6-blade_b-propeller_TolB-like"/>
</dbReference>
<dbReference type="PANTHER" id="PTHR10009">
    <property type="entry name" value="PROTEIN YELLOW-RELATED"/>
    <property type="match status" value="1"/>
</dbReference>
<name>A0A1W4XQF2_AGRPL</name>
<dbReference type="InterPro" id="IPR017996">
    <property type="entry name" value="MRJP/yellow-related"/>
</dbReference>
<evidence type="ECO:0000313" key="6">
    <source>
        <dbReference type="RefSeq" id="XP_018334723.1"/>
    </source>
</evidence>
<reference evidence="6" key="1">
    <citation type="submission" date="2025-08" db="UniProtKB">
        <authorList>
            <consortium name="RefSeq"/>
        </authorList>
    </citation>
    <scope>IDENTIFICATION</scope>
</reference>
<comment type="similarity">
    <text evidence="2">Belongs to the major royal jelly protein family.</text>
</comment>
<dbReference type="PANTHER" id="PTHR10009:SF12">
    <property type="entry name" value="LD43175P"/>
    <property type="match status" value="1"/>
</dbReference>
<dbReference type="RefSeq" id="XP_018334723.1">
    <property type="nucleotide sequence ID" value="XM_018479221.1"/>
</dbReference>
<dbReference type="GeneID" id="108743638"/>
<dbReference type="Proteomes" id="UP000192223">
    <property type="component" value="Unplaced"/>
</dbReference>
<dbReference type="AlphaFoldDB" id="A0A1W4XQF2"/>
<evidence type="ECO:0000256" key="1">
    <source>
        <dbReference type="ARBA" id="ARBA00004613"/>
    </source>
</evidence>
<evidence type="ECO:0000313" key="5">
    <source>
        <dbReference type="Proteomes" id="UP000192223"/>
    </source>
</evidence>
<dbReference type="Pfam" id="PF03022">
    <property type="entry name" value="MRJP"/>
    <property type="match status" value="1"/>
</dbReference>
<dbReference type="KEGG" id="apln:108743638"/>